<feature type="compositionally biased region" description="Low complexity" evidence="1">
    <location>
        <begin position="64"/>
        <end position="87"/>
    </location>
</feature>
<name>A0ABR7RXY4_AQUAC</name>
<dbReference type="Proteomes" id="UP000744555">
    <property type="component" value="Unassembled WGS sequence"/>
</dbReference>
<dbReference type="RefSeq" id="WP_187805300.1">
    <property type="nucleotide sequence ID" value="NZ_LZEU01000001.1"/>
</dbReference>
<feature type="region of interest" description="Disordered" evidence="1">
    <location>
        <begin position="31"/>
        <end position="96"/>
    </location>
</feature>
<comment type="caution">
    <text evidence="4">The sequence shown here is derived from an EMBL/GenBank/DDBJ whole genome shotgun (WGS) entry which is preliminary data.</text>
</comment>
<gene>
    <name evidence="4" type="ORF">A9179_07905</name>
</gene>
<protein>
    <recommendedName>
        <fullName evidence="3">DUF4124 domain-containing protein</fullName>
    </recommendedName>
</protein>
<accession>A0ABR7RXY4</accession>
<keyword evidence="5" id="KW-1185">Reference proteome</keyword>
<keyword evidence="2" id="KW-0732">Signal</keyword>
<feature type="domain" description="DUF4124" evidence="3">
    <location>
        <begin position="9"/>
        <end position="62"/>
    </location>
</feature>
<reference evidence="4 5" key="1">
    <citation type="submission" date="2016-06" db="EMBL/GenBank/DDBJ databases">
        <authorList>
            <person name="Ramos C."/>
            <person name="Pintado A."/>
            <person name="Crespo-Gomez J.I."/>
        </authorList>
    </citation>
    <scope>NUCLEOTIDE SEQUENCE [LARGE SCALE GENOMIC DNA]</scope>
    <source>
        <strain evidence="4 5">AVO110</strain>
    </source>
</reference>
<feature type="signal peptide" evidence="2">
    <location>
        <begin position="1"/>
        <end position="20"/>
    </location>
</feature>
<evidence type="ECO:0000259" key="3">
    <source>
        <dbReference type="Pfam" id="PF13511"/>
    </source>
</evidence>
<feature type="chain" id="PRO_5047484728" description="DUF4124 domain-containing protein" evidence="2">
    <location>
        <begin position="21"/>
        <end position="184"/>
    </location>
</feature>
<dbReference type="Pfam" id="PF13511">
    <property type="entry name" value="DUF4124"/>
    <property type="match status" value="1"/>
</dbReference>
<proteinExistence type="predicted"/>
<evidence type="ECO:0000313" key="5">
    <source>
        <dbReference type="Proteomes" id="UP000744555"/>
    </source>
</evidence>
<evidence type="ECO:0000313" key="4">
    <source>
        <dbReference type="EMBL" id="MBC9250196.1"/>
    </source>
</evidence>
<evidence type="ECO:0000256" key="2">
    <source>
        <dbReference type="SAM" id="SignalP"/>
    </source>
</evidence>
<organism evidence="4 5">
    <name type="scientific">Aquipseudomonas alcaligenes</name>
    <name type="common">Pseudomonas alcaligenes</name>
    <dbReference type="NCBI Taxonomy" id="43263"/>
    <lineage>
        <taxon>Bacteria</taxon>
        <taxon>Pseudomonadati</taxon>
        <taxon>Pseudomonadota</taxon>
        <taxon>Gammaproteobacteria</taxon>
        <taxon>Pseudomonadales</taxon>
        <taxon>Pseudomonadaceae</taxon>
        <taxon>Aquipseudomonas</taxon>
    </lineage>
</organism>
<dbReference type="InterPro" id="IPR025392">
    <property type="entry name" value="DUF4124"/>
</dbReference>
<dbReference type="EMBL" id="LZEU01000001">
    <property type="protein sequence ID" value="MBC9250196.1"/>
    <property type="molecule type" value="Genomic_DNA"/>
</dbReference>
<evidence type="ECO:0000256" key="1">
    <source>
        <dbReference type="SAM" id="MobiDB-lite"/>
    </source>
</evidence>
<sequence>MPGPRFLLLLALLAAPGAQAQIYTWVDADGQKHFGSQPPTPEQPLETVEVRPAYQGSPLPAPAVPSAEAPASPEADSAPAAAETSSAKSEKPVPTRQMCSKALHWTGIDLPNLREIARERRRQGRIDQSQYQKAIAALDQVEKEATMPNCMASEGKDLHTYECMAQGLGIVVCSGALSEALNKF</sequence>